<comment type="cofactor">
    <cofactor evidence="3">
        <name>Zn(2+)</name>
        <dbReference type="ChEBI" id="CHEBI:29105"/>
    </cofactor>
    <text evidence="3">Binds 2 Zn(2+) ions.</text>
</comment>
<reference evidence="5" key="1">
    <citation type="submission" date="2021-02" db="EMBL/GenBank/DDBJ databases">
        <authorList>
            <person name="Steward A R."/>
        </authorList>
    </citation>
    <scope>NUCLEOTIDE SEQUENCE</scope>
</reference>
<comment type="caution">
    <text evidence="5">The sequence shown here is derived from an EMBL/GenBank/DDBJ whole genome shotgun (WGS) entry which is preliminary data.</text>
</comment>
<organism evidence="5 6">
    <name type="scientific">Pieris macdunnoughi</name>
    <dbReference type="NCBI Taxonomy" id="345717"/>
    <lineage>
        <taxon>Eukaryota</taxon>
        <taxon>Metazoa</taxon>
        <taxon>Ecdysozoa</taxon>
        <taxon>Arthropoda</taxon>
        <taxon>Hexapoda</taxon>
        <taxon>Insecta</taxon>
        <taxon>Pterygota</taxon>
        <taxon>Neoptera</taxon>
        <taxon>Endopterygota</taxon>
        <taxon>Lepidoptera</taxon>
        <taxon>Glossata</taxon>
        <taxon>Ditrysia</taxon>
        <taxon>Papilionoidea</taxon>
        <taxon>Pieridae</taxon>
        <taxon>Pierinae</taxon>
        <taxon>Pieris</taxon>
    </lineage>
</organism>
<dbReference type="EC" id="3.1.3.1" evidence="1"/>
<dbReference type="AlphaFoldDB" id="A0A821SF07"/>
<keyword evidence="2" id="KW-0597">Phosphoprotein</keyword>
<keyword evidence="3" id="KW-0862">Zinc</keyword>
<evidence type="ECO:0000256" key="2">
    <source>
        <dbReference type="ARBA" id="ARBA00022553"/>
    </source>
</evidence>
<proteinExistence type="predicted"/>
<evidence type="ECO:0000256" key="4">
    <source>
        <dbReference type="SAM" id="Phobius"/>
    </source>
</evidence>
<gene>
    <name evidence="5" type="ORF">PMACD_LOCUS7601</name>
</gene>
<dbReference type="OrthoDB" id="5818554at2759"/>
<dbReference type="GO" id="GO:0004035">
    <property type="term" value="F:alkaline phosphatase activity"/>
    <property type="evidence" value="ECO:0007669"/>
    <property type="project" value="UniProtKB-EC"/>
</dbReference>
<keyword evidence="4" id="KW-0472">Membrane</keyword>
<dbReference type="SMART" id="SM00098">
    <property type="entry name" value="alkPPc"/>
    <property type="match status" value="1"/>
</dbReference>
<feature type="binding site" evidence="3">
    <location>
        <position position="54"/>
    </location>
    <ligand>
        <name>Zn(2+)</name>
        <dbReference type="ChEBI" id="CHEBI:29105"/>
        <label>2</label>
    </ligand>
</feature>
<evidence type="ECO:0000256" key="3">
    <source>
        <dbReference type="PIRSR" id="PIRSR601952-2"/>
    </source>
</evidence>
<keyword evidence="6" id="KW-1185">Reference proteome</keyword>
<keyword evidence="3" id="KW-0479">Metal-binding</keyword>
<evidence type="ECO:0000256" key="1">
    <source>
        <dbReference type="ARBA" id="ARBA00012647"/>
    </source>
</evidence>
<dbReference type="PANTHER" id="PTHR11596">
    <property type="entry name" value="ALKALINE PHOSPHATASE"/>
    <property type="match status" value="1"/>
</dbReference>
<dbReference type="PANTHER" id="PTHR11596:SF5">
    <property type="entry name" value="ALKALINE PHOSPHATASE"/>
    <property type="match status" value="1"/>
</dbReference>
<protein>
    <recommendedName>
        <fullName evidence="1">alkaline phosphatase</fullName>
        <ecNumber evidence="1">3.1.3.1</ecNumber>
    </recommendedName>
</protein>
<feature type="binding site" evidence="3">
    <location>
        <position position="58"/>
    </location>
    <ligand>
        <name>Zn(2+)</name>
        <dbReference type="ChEBI" id="CHEBI:29105"/>
        <label>2</label>
    </ligand>
</feature>
<dbReference type="InterPro" id="IPR001952">
    <property type="entry name" value="Alkaline_phosphatase"/>
</dbReference>
<feature type="binding site" evidence="3">
    <location>
        <position position="95"/>
    </location>
    <ligand>
        <name>Zn(2+)</name>
        <dbReference type="ChEBI" id="CHEBI:29105"/>
        <label>2</label>
    </ligand>
</feature>
<name>A0A821SF07_9NEOP</name>
<dbReference type="SUPFAM" id="SSF53649">
    <property type="entry name" value="Alkaline phosphatase-like"/>
    <property type="match status" value="1"/>
</dbReference>
<keyword evidence="4" id="KW-0812">Transmembrane</keyword>
<keyword evidence="4" id="KW-1133">Transmembrane helix</keyword>
<dbReference type="Proteomes" id="UP000663880">
    <property type="component" value="Unassembled WGS sequence"/>
</dbReference>
<evidence type="ECO:0000313" key="5">
    <source>
        <dbReference type="EMBL" id="CAF4857394.1"/>
    </source>
</evidence>
<sequence>MTEFSGIFANAHLPYEFQRTPESPSIVDMTEAAIKVLQRNENGFFLMVEGGNIDMGHHRGRARTAIDEALAMEEAVKLAYNMTDPSDTLIVVTSDHAHSMTINGHPNRGDDIFGTVGPSRADGLNYTTIAYGTGGPGSRQYEIQVVNGTNQIVRRDPIQDDTTDFMYEQISAITLDENKHGGGDVGVYASGPYSHLFHNVHEQHYVYYAISYAARMGKYAERPTVSGAFSMQGHLLLYFMSLLLVLIAVI</sequence>
<feature type="transmembrane region" description="Helical" evidence="4">
    <location>
        <begin position="231"/>
        <end position="249"/>
    </location>
</feature>
<dbReference type="Gene3D" id="3.40.720.10">
    <property type="entry name" value="Alkaline Phosphatase, subunit A"/>
    <property type="match status" value="1"/>
</dbReference>
<dbReference type="EMBL" id="CAJOBZ010000018">
    <property type="protein sequence ID" value="CAF4857394.1"/>
    <property type="molecule type" value="Genomic_DNA"/>
</dbReference>
<evidence type="ECO:0000313" key="6">
    <source>
        <dbReference type="Proteomes" id="UP000663880"/>
    </source>
</evidence>
<feature type="binding site" evidence="3">
    <location>
        <position position="180"/>
    </location>
    <ligand>
        <name>Zn(2+)</name>
        <dbReference type="ChEBI" id="CHEBI:29105"/>
        <label>2</label>
    </ligand>
</feature>
<feature type="binding site" evidence="3">
    <location>
        <position position="49"/>
    </location>
    <ligand>
        <name>Mg(2+)</name>
        <dbReference type="ChEBI" id="CHEBI:18420"/>
    </ligand>
</feature>
<comment type="cofactor">
    <cofactor evidence="3">
        <name>Mg(2+)</name>
        <dbReference type="ChEBI" id="CHEBI:18420"/>
    </cofactor>
    <text evidence="3">Binds 1 Mg(2+) ion.</text>
</comment>
<keyword evidence="3" id="KW-0460">Magnesium</keyword>
<feature type="binding site" evidence="3">
    <location>
        <position position="96"/>
    </location>
    <ligand>
        <name>Zn(2+)</name>
        <dbReference type="ChEBI" id="CHEBI:29105"/>
        <label>2</label>
    </ligand>
</feature>
<dbReference type="Pfam" id="PF00245">
    <property type="entry name" value="Alk_phosphatase"/>
    <property type="match status" value="1"/>
</dbReference>
<dbReference type="GO" id="GO:0046872">
    <property type="term" value="F:metal ion binding"/>
    <property type="evidence" value="ECO:0007669"/>
    <property type="project" value="UniProtKB-KW"/>
</dbReference>
<accession>A0A821SF07</accession>
<dbReference type="InterPro" id="IPR017850">
    <property type="entry name" value="Alkaline_phosphatase_core_sf"/>
</dbReference>